<dbReference type="InterPro" id="IPR005747">
    <property type="entry name" value="MutS2"/>
</dbReference>
<keyword evidence="5 7" id="KW-0694">RNA-binding</keyword>
<accession>A0AA49JUX3</accession>
<dbReference type="AlphaFoldDB" id="A0AA49JUX3"/>
<dbReference type="InterPro" id="IPR027417">
    <property type="entry name" value="P-loop_NTPase"/>
</dbReference>
<keyword evidence="2 7" id="KW-0547">Nucleotide-binding</keyword>
<evidence type="ECO:0000313" key="10">
    <source>
        <dbReference type="EMBL" id="WKW12426.1"/>
    </source>
</evidence>
<accession>A0AA49K162</accession>
<evidence type="ECO:0000256" key="1">
    <source>
        <dbReference type="ARBA" id="ARBA00022730"/>
    </source>
</evidence>
<keyword evidence="4 7" id="KW-0067">ATP-binding</keyword>
<evidence type="ECO:0000256" key="4">
    <source>
        <dbReference type="ARBA" id="ARBA00022840"/>
    </source>
</evidence>
<dbReference type="RefSeq" id="WP_367885303.1">
    <property type="nucleotide sequence ID" value="NZ_CP130612.1"/>
</dbReference>
<dbReference type="HAMAP" id="MF_00092">
    <property type="entry name" value="MutS2"/>
    <property type="match status" value="1"/>
</dbReference>
<proteinExistence type="inferred from homology"/>
<dbReference type="SUPFAM" id="SSF160443">
    <property type="entry name" value="SMR domain-like"/>
    <property type="match status" value="1"/>
</dbReference>
<dbReference type="SMART" id="SM00533">
    <property type="entry name" value="MUTSd"/>
    <property type="match status" value="1"/>
</dbReference>
<evidence type="ECO:0000256" key="7">
    <source>
        <dbReference type="HAMAP-Rule" id="MF_00092"/>
    </source>
</evidence>
<keyword evidence="7" id="KW-0540">Nuclease</keyword>
<comment type="subunit">
    <text evidence="7">Homodimer. Binds to stalled ribosomes, contacting rRNA.</text>
</comment>
<keyword evidence="3 7" id="KW-0378">Hydrolase</keyword>
<dbReference type="SUPFAM" id="SSF52540">
    <property type="entry name" value="P-loop containing nucleoside triphosphate hydrolases"/>
    <property type="match status" value="1"/>
</dbReference>
<dbReference type="InterPro" id="IPR036063">
    <property type="entry name" value="Smr_dom_sf"/>
</dbReference>
<dbReference type="KEGG" id="pspc:Strain318_001716"/>
<evidence type="ECO:0000256" key="6">
    <source>
        <dbReference type="ARBA" id="ARBA00023125"/>
    </source>
</evidence>
<comment type="function">
    <text evidence="7">Endonuclease that is involved in the suppression of homologous recombination and thus may have a key role in the control of bacterial genetic diversity.</text>
</comment>
<dbReference type="GO" id="GO:0030983">
    <property type="term" value="F:mismatched DNA binding"/>
    <property type="evidence" value="ECO:0007669"/>
    <property type="project" value="InterPro"/>
</dbReference>
<dbReference type="PANTHER" id="PTHR48466:SF2">
    <property type="entry name" value="OS10G0509000 PROTEIN"/>
    <property type="match status" value="1"/>
</dbReference>
<dbReference type="InterPro" id="IPR045076">
    <property type="entry name" value="MutS"/>
</dbReference>
<evidence type="ECO:0000313" key="12">
    <source>
        <dbReference type="Proteomes" id="UP001229955"/>
    </source>
</evidence>
<dbReference type="GO" id="GO:0140664">
    <property type="term" value="F:ATP-dependent DNA damage sensor activity"/>
    <property type="evidence" value="ECO:0007669"/>
    <property type="project" value="InterPro"/>
</dbReference>
<keyword evidence="1 7" id="KW-0699">rRNA-binding</keyword>
<sequence length="826" mass="89712">MTVQAHALDVLEFARLLDHVAGHASTSPGAARISGLRPVRVGGTHLDRAEALGALHAEHARVAAMRALIVGENPFRPEAIPELGNAFQRLRVDGAAWNGVELRGAWTLLRSSRLTQQSLRDEARHPAARAPLAALADRLIAMPALEAQLDRVLTEDGELKDDASPTLRRIRRDLRASEGEIVRLLERLMAKLEPHHRVDDASVTLRNGRWVIPVRREGRVVVGGIVHDSSQSGQTVFVEPPAAVEAGNRIRELEAEERQECERIFQELTALLRPEREALADAWDALVAIDALYGRARYALAAKCSDAELAPAREGWRIRDGRHPLLLAQGISVVPFELAMDPSERTLLVSGPNTGGKTVLLKALALIALMMQCGIPAPVGAESVIPVFDDVFADIGDEQSLEASLSTFSAHLKHLKEIVDHASADALVLIDELGSGTDPLEGAALGGAILEALTRRGTTTIATTHLGQLKELASEVPGVVNASLQFDAERLAPTYRLIKGIPGRSYGLAIARRLAMSDEVLARAEERVPRMERDLTALLADVEARAEALSRREREVAEQQADLQQRAGRIAEREATVKQKERELERESRKDARRYLLEARQEVERTIRELKAAGAASIDETALQARRAMEQRADREREALDALDAAERAAQDALLKAREAAEAAAGIAGEKPRDKRGVIIEPGDAVEVATLGGKTGKLIERRGDDAVVVVGALKLTVPFSALRRVSQRHLKDAAVPIAIIDVPEVMAKPEVDLRGMRVHEVDDAIVQAIDAAHRADLHALRIIHGKGTGALRERVNQLLKGDKRVKAYRLGAWNEGGAGVTVAELA</sequence>
<dbReference type="Pfam" id="PF01713">
    <property type="entry name" value="Smr"/>
    <property type="match status" value="1"/>
</dbReference>
<dbReference type="InterPro" id="IPR036187">
    <property type="entry name" value="DNA_mismatch_repair_MutS_sf"/>
</dbReference>
<dbReference type="GO" id="GO:0004519">
    <property type="term" value="F:endonuclease activity"/>
    <property type="evidence" value="ECO:0007669"/>
    <property type="project" value="UniProtKB-UniRule"/>
</dbReference>
<dbReference type="SMART" id="SM00534">
    <property type="entry name" value="MUTSac"/>
    <property type="match status" value="1"/>
</dbReference>
<feature type="binding site" evidence="7">
    <location>
        <begin position="351"/>
        <end position="358"/>
    </location>
    <ligand>
        <name>ATP</name>
        <dbReference type="ChEBI" id="CHEBI:30616"/>
    </ligand>
</feature>
<evidence type="ECO:0000256" key="2">
    <source>
        <dbReference type="ARBA" id="ARBA00022741"/>
    </source>
</evidence>
<feature type="coiled-coil region" evidence="8">
    <location>
        <begin position="521"/>
        <end position="663"/>
    </location>
</feature>
<dbReference type="EMBL" id="CP130612">
    <property type="protein sequence ID" value="WKW12426.1"/>
    <property type="molecule type" value="Genomic_DNA"/>
</dbReference>
<gene>
    <name evidence="7" type="primary">mutS2</name>
    <name evidence="7" type="synonym">rqcU</name>
    <name evidence="10" type="ORF">Strain138_001717</name>
    <name evidence="11" type="ORF">Strain318_001716</name>
</gene>
<dbReference type="Proteomes" id="UP001229955">
    <property type="component" value="Chromosome"/>
</dbReference>
<name>A0AA49JUX3_9BACT</name>
<dbReference type="FunFam" id="3.40.50.300:FF:000830">
    <property type="entry name" value="Endonuclease MutS2"/>
    <property type="match status" value="1"/>
</dbReference>
<protein>
    <recommendedName>
        <fullName evidence="7">Endonuclease MutS2</fullName>
        <ecNumber evidence="7">3.1.-.-</ecNumber>
    </recommendedName>
    <alternativeName>
        <fullName evidence="7">Ribosome-associated protein quality control-upstream factor</fullName>
        <shortName evidence="7">RQC-upstream factor</shortName>
        <shortName evidence="7">RqcU</shortName>
        <ecNumber evidence="7">3.6.4.-</ecNumber>
    </alternativeName>
</protein>
<dbReference type="GO" id="GO:0043023">
    <property type="term" value="F:ribosomal large subunit binding"/>
    <property type="evidence" value="ECO:0007669"/>
    <property type="project" value="UniProtKB-UniRule"/>
</dbReference>
<dbReference type="PANTHER" id="PTHR48466">
    <property type="entry name" value="OS10G0509000 PROTEIN-RELATED"/>
    <property type="match status" value="1"/>
</dbReference>
<organism evidence="10">
    <name type="scientific">Pseudogemmatithrix spongiicola</name>
    <dbReference type="NCBI Taxonomy" id="3062599"/>
    <lineage>
        <taxon>Bacteria</taxon>
        <taxon>Pseudomonadati</taxon>
        <taxon>Gemmatimonadota</taxon>
        <taxon>Gemmatimonadia</taxon>
        <taxon>Gemmatimonadales</taxon>
        <taxon>Gemmatimonadaceae</taxon>
        <taxon>Pseudogemmatithrix</taxon>
    </lineage>
</organism>
<evidence type="ECO:0000256" key="5">
    <source>
        <dbReference type="ARBA" id="ARBA00022884"/>
    </source>
</evidence>
<dbReference type="SUPFAM" id="SSF48334">
    <property type="entry name" value="DNA repair protein MutS, domain III"/>
    <property type="match status" value="1"/>
</dbReference>
<comment type="function">
    <text evidence="7">Acts as a ribosome collision sensor, splitting the ribosome into its 2 subunits. Detects stalled/collided 70S ribosomes which it binds and splits by an ATP-hydrolysis driven conformational change. Acts upstream of the ribosome quality control system (RQC), a ribosome-associated complex that mediates the extraction of incompletely synthesized nascent chains from stalled ribosomes and their subsequent degradation. Probably generates substrates for RQC.</text>
</comment>
<dbReference type="InterPro" id="IPR002625">
    <property type="entry name" value="Smr_dom"/>
</dbReference>
<dbReference type="PIRSF" id="PIRSF005814">
    <property type="entry name" value="MutS_YshD"/>
    <property type="match status" value="1"/>
</dbReference>
<evidence type="ECO:0000313" key="11">
    <source>
        <dbReference type="EMBL" id="WKW15333.1"/>
    </source>
</evidence>
<dbReference type="EC" id="3.1.-.-" evidence="7"/>
<dbReference type="InterPro" id="IPR000432">
    <property type="entry name" value="DNA_mismatch_repair_MutS_C"/>
</dbReference>
<feature type="domain" description="Smr" evidence="9">
    <location>
        <begin position="751"/>
        <end position="826"/>
    </location>
</feature>
<dbReference type="SMART" id="SM00463">
    <property type="entry name" value="SMR"/>
    <property type="match status" value="1"/>
</dbReference>
<keyword evidence="8" id="KW-0175">Coiled coil</keyword>
<dbReference type="GO" id="GO:0072344">
    <property type="term" value="P:rescue of stalled ribosome"/>
    <property type="evidence" value="ECO:0007669"/>
    <property type="project" value="UniProtKB-UniRule"/>
</dbReference>
<dbReference type="PROSITE" id="PS50828">
    <property type="entry name" value="SMR"/>
    <property type="match status" value="1"/>
</dbReference>
<evidence type="ECO:0000256" key="8">
    <source>
        <dbReference type="SAM" id="Coils"/>
    </source>
</evidence>
<dbReference type="InterPro" id="IPR007696">
    <property type="entry name" value="DNA_mismatch_repair_MutS_core"/>
</dbReference>
<dbReference type="PROSITE" id="PS00486">
    <property type="entry name" value="DNA_MISMATCH_REPAIR_2"/>
    <property type="match status" value="1"/>
</dbReference>
<evidence type="ECO:0000259" key="9">
    <source>
        <dbReference type="PROSITE" id="PS50828"/>
    </source>
</evidence>
<dbReference type="GO" id="GO:0016887">
    <property type="term" value="F:ATP hydrolysis activity"/>
    <property type="evidence" value="ECO:0007669"/>
    <property type="project" value="InterPro"/>
</dbReference>
<dbReference type="GO" id="GO:0045910">
    <property type="term" value="P:negative regulation of DNA recombination"/>
    <property type="evidence" value="ECO:0007669"/>
    <property type="project" value="InterPro"/>
</dbReference>
<keyword evidence="7" id="KW-0255">Endonuclease</keyword>
<dbReference type="GO" id="GO:0005524">
    <property type="term" value="F:ATP binding"/>
    <property type="evidence" value="ECO:0007669"/>
    <property type="project" value="UniProtKB-UniRule"/>
</dbReference>
<dbReference type="EMBL" id="CP130613">
    <property type="protein sequence ID" value="WKW15333.1"/>
    <property type="molecule type" value="Genomic_DNA"/>
</dbReference>
<evidence type="ECO:0000256" key="3">
    <source>
        <dbReference type="ARBA" id="ARBA00022801"/>
    </source>
</evidence>
<keyword evidence="12" id="KW-1185">Reference proteome</keyword>
<dbReference type="Gene3D" id="3.30.1370.110">
    <property type="match status" value="1"/>
</dbReference>
<dbReference type="Gene3D" id="3.40.50.300">
    <property type="entry name" value="P-loop containing nucleotide triphosphate hydrolases"/>
    <property type="match status" value="1"/>
</dbReference>
<dbReference type="InterPro" id="IPR046893">
    <property type="entry name" value="MSSS"/>
</dbReference>
<keyword evidence="6 7" id="KW-0238">DNA-binding</keyword>
<reference evidence="10" key="1">
    <citation type="submission" date="2023-07" db="EMBL/GenBank/DDBJ databases">
        <authorList>
            <person name="Haufschild T."/>
            <person name="Kallscheuer N."/>
            <person name="Hammer J."/>
            <person name="Kohn T."/>
            <person name="Kabuu M."/>
            <person name="Jogler M."/>
            <person name="Wohfarth N."/>
            <person name="Heuer A."/>
            <person name="Rohde M."/>
            <person name="van Teeseling M.C.F."/>
            <person name="Jogler C."/>
        </authorList>
    </citation>
    <scope>NUCLEOTIDE SEQUENCE</scope>
    <source>
        <strain evidence="10">Strain 138</strain>
        <strain evidence="11">Strain 318</strain>
    </source>
</reference>
<dbReference type="EC" id="3.6.4.-" evidence="7"/>
<comment type="similarity">
    <text evidence="7">Belongs to the DNA mismatch repair MutS family. MutS2 subfamily.</text>
</comment>
<dbReference type="Pfam" id="PF20297">
    <property type="entry name" value="MSSS"/>
    <property type="match status" value="1"/>
</dbReference>
<dbReference type="NCBIfam" id="TIGR01069">
    <property type="entry name" value="mutS2"/>
    <property type="match status" value="1"/>
</dbReference>
<dbReference type="GO" id="GO:0019843">
    <property type="term" value="F:rRNA binding"/>
    <property type="evidence" value="ECO:0007669"/>
    <property type="project" value="UniProtKB-UniRule"/>
</dbReference>
<dbReference type="Pfam" id="PF00488">
    <property type="entry name" value="MutS_V"/>
    <property type="match status" value="1"/>
</dbReference>
<dbReference type="GO" id="GO:0006298">
    <property type="term" value="P:mismatch repair"/>
    <property type="evidence" value="ECO:0007669"/>
    <property type="project" value="InterPro"/>
</dbReference>